<dbReference type="GO" id="GO:0003677">
    <property type="term" value="F:DNA binding"/>
    <property type="evidence" value="ECO:0007669"/>
    <property type="project" value="UniProtKB-KW"/>
</dbReference>
<dbReference type="InterPro" id="IPR011711">
    <property type="entry name" value="GntR_C"/>
</dbReference>
<dbReference type="AlphaFoldDB" id="A0A238L649"/>
<dbReference type="Proteomes" id="UP000220836">
    <property type="component" value="Unassembled WGS sequence"/>
</dbReference>
<evidence type="ECO:0000313" key="6">
    <source>
        <dbReference type="Proteomes" id="UP000220836"/>
    </source>
</evidence>
<dbReference type="OrthoDB" id="8638122at2"/>
<organism evidence="5 6">
    <name type="scientific">Pelagimonas varians</name>
    <dbReference type="NCBI Taxonomy" id="696760"/>
    <lineage>
        <taxon>Bacteria</taxon>
        <taxon>Pseudomonadati</taxon>
        <taxon>Pseudomonadota</taxon>
        <taxon>Alphaproteobacteria</taxon>
        <taxon>Rhodobacterales</taxon>
        <taxon>Roseobacteraceae</taxon>
        <taxon>Pelagimonas</taxon>
    </lineage>
</organism>
<gene>
    <name evidence="5" type="ORF">PEV8663_04585</name>
</gene>
<keyword evidence="1" id="KW-0805">Transcription regulation</keyword>
<protein>
    <recommendedName>
        <fullName evidence="4">GntR C-terminal domain-containing protein</fullName>
    </recommendedName>
</protein>
<dbReference type="RefSeq" id="WP_097806990.1">
    <property type="nucleotide sequence ID" value="NZ_FXYH01000029.1"/>
</dbReference>
<keyword evidence="3" id="KW-0804">Transcription</keyword>
<evidence type="ECO:0000256" key="1">
    <source>
        <dbReference type="ARBA" id="ARBA00023015"/>
    </source>
</evidence>
<proteinExistence type="predicted"/>
<keyword evidence="2" id="KW-0238">DNA-binding</keyword>
<evidence type="ECO:0000313" key="5">
    <source>
        <dbReference type="EMBL" id="SMX50291.1"/>
    </source>
</evidence>
<feature type="domain" description="GntR C-terminal" evidence="4">
    <location>
        <begin position="4"/>
        <end position="44"/>
    </location>
</feature>
<dbReference type="Gene3D" id="1.20.120.530">
    <property type="entry name" value="GntR ligand-binding domain-like"/>
    <property type="match status" value="1"/>
</dbReference>
<keyword evidence="6" id="KW-1185">Reference proteome</keyword>
<name>A0A238L649_9RHOB</name>
<dbReference type="InterPro" id="IPR008920">
    <property type="entry name" value="TF_FadR/GntR_C"/>
</dbReference>
<evidence type="ECO:0000259" key="4">
    <source>
        <dbReference type="Pfam" id="PF07729"/>
    </source>
</evidence>
<dbReference type="Pfam" id="PF07729">
    <property type="entry name" value="FCD"/>
    <property type="match status" value="1"/>
</dbReference>
<reference evidence="5 6" key="1">
    <citation type="submission" date="2017-05" db="EMBL/GenBank/DDBJ databases">
        <authorList>
            <person name="Song R."/>
            <person name="Chenine A.L."/>
            <person name="Ruprecht R.M."/>
        </authorList>
    </citation>
    <scope>NUCLEOTIDE SEQUENCE [LARGE SCALE GENOMIC DNA]</scope>
    <source>
        <strain evidence="5 6">CECT 8663</strain>
    </source>
</reference>
<dbReference type="EMBL" id="FXYH01000029">
    <property type="protein sequence ID" value="SMX50291.1"/>
    <property type="molecule type" value="Genomic_DNA"/>
</dbReference>
<evidence type="ECO:0000256" key="2">
    <source>
        <dbReference type="ARBA" id="ARBA00023125"/>
    </source>
</evidence>
<evidence type="ECO:0000256" key="3">
    <source>
        <dbReference type="ARBA" id="ARBA00023163"/>
    </source>
</evidence>
<dbReference type="SUPFAM" id="SSF48008">
    <property type="entry name" value="GntR ligand-binding domain-like"/>
    <property type="match status" value="1"/>
</dbReference>
<sequence length="60" mass="6825">MLPEFEANLAAQQEAVNDQDVDRFHALDFTFHQLLCRCAHADAAFDIIVEQKSQMPESAF</sequence>
<accession>A0A238L649</accession>